<dbReference type="GO" id="GO:0050093">
    <property type="term" value="F:methanol dehydrogenase (NAD+) activity"/>
    <property type="evidence" value="ECO:0007669"/>
    <property type="project" value="UniProtKB-EC"/>
</dbReference>
<dbReference type="InterPro" id="IPR018211">
    <property type="entry name" value="ADH_Fe_CS"/>
</dbReference>
<organism evidence="9 10">
    <name type="scientific">Nocardioides aquaticus</name>
    <dbReference type="NCBI Taxonomy" id="160826"/>
    <lineage>
        <taxon>Bacteria</taxon>
        <taxon>Bacillati</taxon>
        <taxon>Actinomycetota</taxon>
        <taxon>Actinomycetes</taxon>
        <taxon>Propionibacteriales</taxon>
        <taxon>Nocardioidaceae</taxon>
        <taxon>Nocardioides</taxon>
    </lineage>
</organism>
<comment type="catalytic activity">
    <reaction evidence="1">
        <text>(S)-3-hydroxybutanoate + 2-oxoglutarate = (R)-2-hydroxyglutarate + acetoacetate</text>
        <dbReference type="Rhea" id="RHEA:23048"/>
        <dbReference type="ChEBI" id="CHEBI:11047"/>
        <dbReference type="ChEBI" id="CHEBI:13705"/>
        <dbReference type="ChEBI" id="CHEBI:15801"/>
        <dbReference type="ChEBI" id="CHEBI:16810"/>
        <dbReference type="EC" id="1.1.99.24"/>
    </reaction>
</comment>
<dbReference type="Pfam" id="PF00465">
    <property type="entry name" value="Fe-ADH"/>
    <property type="match status" value="1"/>
</dbReference>
<dbReference type="InterPro" id="IPR042157">
    <property type="entry name" value="HOT"/>
</dbReference>
<comment type="similarity">
    <text evidence="2">Belongs to the iron-containing alcohol dehydrogenase family. Hydroxyacid-oxoacid transhydrogenase subfamily.</text>
</comment>
<reference evidence="9 10" key="1">
    <citation type="submission" date="2021-05" db="EMBL/GenBank/DDBJ databases">
        <title>Complete genome of Nocardioides aquaticus KCTC 9944T isolated from meromictic and hypersaline Ekho Lake, Antarctica.</title>
        <authorList>
            <person name="Hwang K."/>
            <person name="Kim K.M."/>
            <person name="Choe H."/>
        </authorList>
    </citation>
    <scope>NUCLEOTIDE SEQUENCE [LARGE SCALE GENOMIC DNA]</scope>
    <source>
        <strain evidence="9 10">KCTC 9944</strain>
    </source>
</reference>
<accession>A0ABX8EMQ8</accession>
<evidence type="ECO:0000256" key="3">
    <source>
        <dbReference type="ARBA" id="ARBA00013182"/>
    </source>
</evidence>
<gene>
    <name evidence="9" type="primary">mdh_2</name>
    <name evidence="9" type="ORF">ENKNEFLB_04053</name>
</gene>
<dbReference type="PANTHER" id="PTHR11496">
    <property type="entry name" value="ALCOHOL DEHYDROGENASE"/>
    <property type="match status" value="1"/>
</dbReference>
<keyword evidence="4" id="KW-0809">Transit peptide</keyword>
<dbReference type="InterPro" id="IPR056798">
    <property type="entry name" value="ADH_Fe_C"/>
</dbReference>
<evidence type="ECO:0000313" key="9">
    <source>
        <dbReference type="EMBL" id="QVT81641.1"/>
    </source>
</evidence>
<feature type="domain" description="Fe-containing alcohol dehydrogenase-like C-terminal" evidence="8">
    <location>
        <begin position="197"/>
        <end position="378"/>
    </location>
</feature>
<comment type="catalytic activity">
    <reaction evidence="6">
        <text>4-hydroxybutanoate + 2-oxoglutarate = (R)-2-hydroxyglutarate + succinate semialdehyde</text>
        <dbReference type="Rhea" id="RHEA:24734"/>
        <dbReference type="ChEBI" id="CHEBI:15801"/>
        <dbReference type="ChEBI" id="CHEBI:16724"/>
        <dbReference type="ChEBI" id="CHEBI:16810"/>
        <dbReference type="ChEBI" id="CHEBI:57706"/>
        <dbReference type="EC" id="1.1.99.24"/>
    </reaction>
</comment>
<keyword evidence="10" id="KW-1185">Reference proteome</keyword>
<dbReference type="EC" id="1.1.99.24" evidence="3"/>
<dbReference type="PANTHER" id="PTHR11496:SF83">
    <property type="entry name" value="HYDROXYACID-OXOACID TRANSHYDROGENASE, MITOCHONDRIAL"/>
    <property type="match status" value="1"/>
</dbReference>
<keyword evidence="5 9" id="KW-0560">Oxidoreductase</keyword>
<evidence type="ECO:0000256" key="5">
    <source>
        <dbReference type="ARBA" id="ARBA00023002"/>
    </source>
</evidence>
<sequence>MLLVTDPGVAATGHPERIAESVRATGIEVVVFDQAHVEPTDVSLREAVEFGRDAGPFDAVVAVGGGSAIDTAKAVNLLTTNPGELMDYVNAPVGKALAPVNPLLPLVAVPTTTGTGSESTTICVLDVLSLHVKTGISHVALRPRLAVVDPSLTATQPAMVTAASGMDILCHALESWTARWYADFDAKTPEQRVPYCGANPVADMWSEKAMSLLATAFRRAVRDPEDAVAREQMAMAATFAGLGFGNAGVHIPHANAYPIAGRVRDYRPAGYPQDEAMVPHGMAVSLTAPAAFRFTFDGDPERHLRAARLLEPDLSADERGPDALPGVLTRIMRDIGIPNGLAEIGYGAADVDGIVEGALQQQRLLATAPRPVSGDDLAGVVGDSMELW</sequence>
<evidence type="ECO:0000259" key="7">
    <source>
        <dbReference type="Pfam" id="PF00465"/>
    </source>
</evidence>
<feature type="domain" description="Alcohol dehydrogenase iron-type/glycerol dehydrogenase GldA" evidence="7">
    <location>
        <begin position="2"/>
        <end position="150"/>
    </location>
</feature>
<evidence type="ECO:0000256" key="1">
    <source>
        <dbReference type="ARBA" id="ARBA00000813"/>
    </source>
</evidence>
<evidence type="ECO:0000256" key="6">
    <source>
        <dbReference type="ARBA" id="ARBA00049496"/>
    </source>
</evidence>
<evidence type="ECO:0000259" key="8">
    <source>
        <dbReference type="Pfam" id="PF25137"/>
    </source>
</evidence>
<proteinExistence type="inferred from homology"/>
<evidence type="ECO:0000313" key="10">
    <source>
        <dbReference type="Proteomes" id="UP000679307"/>
    </source>
</evidence>
<evidence type="ECO:0000256" key="2">
    <source>
        <dbReference type="ARBA" id="ARBA00010005"/>
    </source>
</evidence>
<protein>
    <recommendedName>
        <fullName evidence="3">hydroxyacid-oxoacid transhydrogenase</fullName>
        <ecNumber evidence="3">1.1.99.24</ecNumber>
    </recommendedName>
</protein>
<dbReference type="Proteomes" id="UP000679307">
    <property type="component" value="Chromosome"/>
</dbReference>
<dbReference type="InterPro" id="IPR039697">
    <property type="entry name" value="Alcohol_dehydrogenase_Fe"/>
</dbReference>
<evidence type="ECO:0000256" key="4">
    <source>
        <dbReference type="ARBA" id="ARBA00022946"/>
    </source>
</evidence>
<dbReference type="InterPro" id="IPR001670">
    <property type="entry name" value="ADH_Fe/GldA"/>
</dbReference>
<name>A0ABX8EMQ8_9ACTN</name>
<dbReference type="PROSITE" id="PS00913">
    <property type="entry name" value="ADH_IRON_1"/>
    <property type="match status" value="1"/>
</dbReference>
<dbReference type="Pfam" id="PF25137">
    <property type="entry name" value="ADH_Fe_C"/>
    <property type="match status" value="1"/>
</dbReference>
<dbReference type="EMBL" id="CP075371">
    <property type="protein sequence ID" value="QVT81641.1"/>
    <property type="molecule type" value="Genomic_DNA"/>
</dbReference>
<dbReference type="CDD" id="cd08190">
    <property type="entry name" value="HOT"/>
    <property type="match status" value="1"/>
</dbReference>